<dbReference type="STRING" id="2045.KR76_22925"/>
<dbReference type="RefSeq" id="WP_038681631.1">
    <property type="nucleotide sequence ID" value="NZ_BJMC01000014.1"/>
</dbReference>
<evidence type="ECO:0000313" key="2">
    <source>
        <dbReference type="Proteomes" id="UP000030300"/>
    </source>
</evidence>
<dbReference type="Proteomes" id="UP000030300">
    <property type="component" value="Chromosome"/>
</dbReference>
<sequence length="206" mass="22033">MANGPVEPDEATSLRTERDDLLRRCEEAEAQVAALTGELAAARERIAQLEADGGSLSLFDGDPAPGSDRLTGDGSDPRILSLVLGATAVVAAMVALLALLNGKIATPFGVVMIALTIGLAWGAARTRVVPVEVSVVRGIVYVEQGETTYRFDLRKPGTQVEISGRPGESGWAVRFPRRNLDPFVVDGSMVDAADFTRQLREYRPEL</sequence>
<name>A0A0A1DQV7_NOCSI</name>
<dbReference type="OrthoDB" id="3782846at2"/>
<dbReference type="EMBL" id="CP009896">
    <property type="protein sequence ID" value="AIY18918.1"/>
    <property type="molecule type" value="Genomic_DNA"/>
</dbReference>
<gene>
    <name evidence="1" type="ORF">KR76_22925</name>
</gene>
<proteinExistence type="predicted"/>
<dbReference type="HOGENOM" id="CLU_1330805_0_0_11"/>
<organism evidence="1 2">
    <name type="scientific">Nocardioides simplex</name>
    <name type="common">Arthrobacter simplex</name>
    <dbReference type="NCBI Taxonomy" id="2045"/>
    <lineage>
        <taxon>Bacteria</taxon>
        <taxon>Bacillati</taxon>
        <taxon>Actinomycetota</taxon>
        <taxon>Actinomycetes</taxon>
        <taxon>Propionibacteriales</taxon>
        <taxon>Nocardioidaceae</taxon>
        <taxon>Pimelobacter</taxon>
    </lineage>
</organism>
<reference evidence="1 2" key="1">
    <citation type="journal article" date="2015" name="Genome Announc.">
        <title>Complete Genome Sequence of Steroid-Transforming Nocardioides simplex VKM Ac-2033D.</title>
        <authorList>
            <person name="Shtratnikova V.Y."/>
            <person name="Schelkunov M.I."/>
            <person name="Pekov Y.A."/>
            <person name="Fokina V.V."/>
            <person name="Logacheva M.D."/>
            <person name="Sokolov S.L."/>
            <person name="Bragin E.Y."/>
            <person name="Ashapkin V.V."/>
            <person name="Donova M.V."/>
        </authorList>
    </citation>
    <scope>NUCLEOTIDE SEQUENCE [LARGE SCALE GENOMIC DNA]</scope>
    <source>
        <strain evidence="1 2">VKM Ac-2033D</strain>
    </source>
</reference>
<dbReference type="KEGG" id="psim:KR76_22925"/>
<dbReference type="GeneID" id="96612761"/>
<dbReference type="eggNOG" id="ENOG50323YP">
    <property type="taxonomic scope" value="Bacteria"/>
</dbReference>
<keyword evidence="2" id="KW-1185">Reference proteome</keyword>
<accession>A0A0A1DQV7</accession>
<evidence type="ECO:0000313" key="1">
    <source>
        <dbReference type="EMBL" id="AIY18918.1"/>
    </source>
</evidence>
<dbReference type="AlphaFoldDB" id="A0A0A1DQV7"/>
<protein>
    <submittedName>
        <fullName evidence="1">Uncharacterized protein</fullName>
    </submittedName>
</protein>